<accession>A0A6V8PSG5</accession>
<comment type="subcellular location">
    <subcellularLocation>
        <location evidence="1 7">Cell membrane</location>
        <topology evidence="1 7">Multi-pass membrane protein</topology>
    </subcellularLocation>
</comment>
<comment type="caution">
    <text evidence="9">The sequence shown here is derived from an EMBL/GenBank/DDBJ whole genome shotgun (WGS) entry which is preliminary data.</text>
</comment>
<keyword evidence="4 7" id="KW-0812">Transmembrane</keyword>
<feature type="transmembrane region" description="Helical" evidence="7">
    <location>
        <begin position="253"/>
        <end position="274"/>
    </location>
</feature>
<name>A0A6V8PSG5_9ACTN</name>
<feature type="transmembrane region" description="Helical" evidence="7">
    <location>
        <begin position="62"/>
        <end position="83"/>
    </location>
</feature>
<evidence type="ECO:0000256" key="1">
    <source>
        <dbReference type="ARBA" id="ARBA00004651"/>
    </source>
</evidence>
<sequence length="283" mass="31601">MRKHLIYLLIIPLSFFLVSHTIQFFYGIGMSFYDGQGNFVGFENFLAVFKDATFRDSIRFSLVYSLAVTVAMTFLGLFIGIFINSLGGAQGFVKAIFLIPWAISLTVWALLVQIALSPRFGIVNHFLTTFGFVESPLLWLGDPSLARISVIAAVISKDVWFSALLFLVARQNLPVELYEEGKVAGATPWQALRYITLPLLRPAILYTGAILFIFSLQAFDFIYALTRGGPGFATEVAALTIYRHGVRYGNYEYGIAAATIWSLLVSVFVITVFAPAQRRFVER</sequence>
<dbReference type="EMBL" id="BLSB01000068">
    <property type="protein sequence ID" value="GFP35227.1"/>
    <property type="molecule type" value="Genomic_DNA"/>
</dbReference>
<dbReference type="PANTHER" id="PTHR43227">
    <property type="entry name" value="BLL4140 PROTEIN"/>
    <property type="match status" value="1"/>
</dbReference>
<dbReference type="GO" id="GO:0055085">
    <property type="term" value="P:transmembrane transport"/>
    <property type="evidence" value="ECO:0007669"/>
    <property type="project" value="InterPro"/>
</dbReference>
<protein>
    <submittedName>
        <fullName evidence="9">Multiple sugar transport system permease protein</fullName>
    </submittedName>
</protein>
<keyword evidence="2 7" id="KW-0813">Transport</keyword>
<dbReference type="InterPro" id="IPR000515">
    <property type="entry name" value="MetI-like"/>
</dbReference>
<dbReference type="Proteomes" id="UP000576480">
    <property type="component" value="Unassembled WGS sequence"/>
</dbReference>
<feature type="transmembrane region" description="Helical" evidence="7">
    <location>
        <begin position="95"/>
        <end position="116"/>
    </location>
</feature>
<keyword evidence="5 7" id="KW-1133">Transmembrane helix</keyword>
<dbReference type="PROSITE" id="PS50928">
    <property type="entry name" value="ABC_TM1"/>
    <property type="match status" value="1"/>
</dbReference>
<dbReference type="PANTHER" id="PTHR43227:SF11">
    <property type="entry name" value="BLL4140 PROTEIN"/>
    <property type="match status" value="1"/>
</dbReference>
<evidence type="ECO:0000256" key="4">
    <source>
        <dbReference type="ARBA" id="ARBA00022692"/>
    </source>
</evidence>
<dbReference type="SUPFAM" id="SSF161098">
    <property type="entry name" value="MetI-like"/>
    <property type="match status" value="1"/>
</dbReference>
<organism evidence="9 10">
    <name type="scientific">Candidatus Hakubella thermalkaliphila</name>
    <dbReference type="NCBI Taxonomy" id="2754717"/>
    <lineage>
        <taxon>Bacteria</taxon>
        <taxon>Bacillati</taxon>
        <taxon>Actinomycetota</taxon>
        <taxon>Actinomycetota incertae sedis</taxon>
        <taxon>Candidatus Hakubellales</taxon>
        <taxon>Candidatus Hakubellaceae</taxon>
        <taxon>Candidatus Hakubella</taxon>
    </lineage>
</organism>
<dbReference type="AlphaFoldDB" id="A0A6V8PSG5"/>
<keyword evidence="3" id="KW-1003">Cell membrane</keyword>
<evidence type="ECO:0000256" key="7">
    <source>
        <dbReference type="RuleBase" id="RU363032"/>
    </source>
</evidence>
<dbReference type="Gene3D" id="1.10.3720.10">
    <property type="entry name" value="MetI-like"/>
    <property type="match status" value="1"/>
</dbReference>
<evidence type="ECO:0000256" key="5">
    <source>
        <dbReference type="ARBA" id="ARBA00022989"/>
    </source>
</evidence>
<feature type="transmembrane region" description="Helical" evidence="7">
    <location>
        <begin position="5"/>
        <end position="26"/>
    </location>
</feature>
<feature type="transmembrane region" description="Helical" evidence="7">
    <location>
        <begin position="203"/>
        <end position="225"/>
    </location>
</feature>
<gene>
    <name evidence="9" type="ORF">HKBW3S43_01019</name>
</gene>
<keyword evidence="9" id="KW-0762">Sugar transport</keyword>
<proteinExistence type="inferred from homology"/>
<feature type="domain" description="ABC transmembrane type-1" evidence="8">
    <location>
        <begin position="58"/>
        <end position="274"/>
    </location>
</feature>
<evidence type="ECO:0000256" key="3">
    <source>
        <dbReference type="ARBA" id="ARBA00022475"/>
    </source>
</evidence>
<evidence type="ECO:0000313" key="10">
    <source>
        <dbReference type="Proteomes" id="UP000576480"/>
    </source>
</evidence>
<evidence type="ECO:0000313" key="9">
    <source>
        <dbReference type="EMBL" id="GFP35227.1"/>
    </source>
</evidence>
<dbReference type="GO" id="GO:0005886">
    <property type="term" value="C:plasma membrane"/>
    <property type="evidence" value="ECO:0007669"/>
    <property type="project" value="UniProtKB-SubCell"/>
</dbReference>
<feature type="transmembrane region" description="Helical" evidence="7">
    <location>
        <begin position="145"/>
        <end position="168"/>
    </location>
</feature>
<dbReference type="InterPro" id="IPR050809">
    <property type="entry name" value="UgpAE/MalFG_permease"/>
</dbReference>
<reference evidence="9 10" key="1">
    <citation type="journal article" date="2020" name="Front. Microbiol.">
        <title>Single-cell genomics of novel Actinobacteria with the Wood-Ljungdahl pathway discovered in a serpentinizing system.</title>
        <authorList>
            <person name="Merino N."/>
            <person name="Kawai M."/>
            <person name="Boyd E.S."/>
            <person name="Colman D.R."/>
            <person name="McGlynn S.E."/>
            <person name="Nealson K.H."/>
            <person name="Kurokawa K."/>
            <person name="Hongoh Y."/>
        </authorList>
    </citation>
    <scope>NUCLEOTIDE SEQUENCE [LARGE SCALE GENOMIC DNA]</scope>
    <source>
        <strain evidence="9 10">S43</strain>
    </source>
</reference>
<dbReference type="CDD" id="cd06261">
    <property type="entry name" value="TM_PBP2"/>
    <property type="match status" value="1"/>
</dbReference>
<dbReference type="Pfam" id="PF00528">
    <property type="entry name" value="BPD_transp_1"/>
    <property type="match status" value="1"/>
</dbReference>
<evidence type="ECO:0000256" key="2">
    <source>
        <dbReference type="ARBA" id="ARBA00022448"/>
    </source>
</evidence>
<comment type="similarity">
    <text evidence="7">Belongs to the binding-protein-dependent transport system permease family.</text>
</comment>
<evidence type="ECO:0000256" key="6">
    <source>
        <dbReference type="ARBA" id="ARBA00023136"/>
    </source>
</evidence>
<evidence type="ECO:0000259" key="8">
    <source>
        <dbReference type="PROSITE" id="PS50928"/>
    </source>
</evidence>
<keyword evidence="6 7" id="KW-0472">Membrane</keyword>
<dbReference type="InterPro" id="IPR035906">
    <property type="entry name" value="MetI-like_sf"/>
</dbReference>